<keyword evidence="8 9" id="KW-0472">Membrane</keyword>
<keyword evidence="3 9" id="KW-1003">Cell membrane</keyword>
<evidence type="ECO:0000256" key="1">
    <source>
        <dbReference type="ARBA" id="ARBA00004651"/>
    </source>
</evidence>
<comment type="subcellular location">
    <subcellularLocation>
        <location evidence="1 9">Cell membrane</location>
        <topology evidence="1 9">Multi-pass membrane protein</topology>
    </subcellularLocation>
</comment>
<feature type="transmembrane region" description="Helical" evidence="9">
    <location>
        <begin position="345"/>
        <end position="366"/>
    </location>
</feature>
<evidence type="ECO:0000256" key="4">
    <source>
        <dbReference type="ARBA" id="ARBA00022692"/>
    </source>
</evidence>
<name>A0A6B1DQC8_9CHLR</name>
<dbReference type="InterPro" id="IPR055344">
    <property type="entry name" value="SecD_SecF_C_bact"/>
</dbReference>
<evidence type="ECO:0000256" key="6">
    <source>
        <dbReference type="ARBA" id="ARBA00022989"/>
    </source>
</evidence>
<evidence type="ECO:0000259" key="11">
    <source>
        <dbReference type="Pfam" id="PF21760"/>
    </source>
</evidence>
<evidence type="ECO:0000256" key="3">
    <source>
        <dbReference type="ARBA" id="ARBA00022475"/>
    </source>
</evidence>
<keyword evidence="5 9" id="KW-0653">Protein transport</keyword>
<comment type="caution">
    <text evidence="13">The sequence shown here is derived from an EMBL/GenBank/DDBJ whole genome shotgun (WGS) entry which is preliminary data.</text>
</comment>
<feature type="transmembrane region" description="Helical" evidence="9">
    <location>
        <begin position="296"/>
        <end position="314"/>
    </location>
</feature>
<dbReference type="Pfam" id="PF02355">
    <property type="entry name" value="SecD_SecF_C"/>
    <property type="match status" value="1"/>
</dbReference>
<dbReference type="PANTHER" id="PTHR30081">
    <property type="entry name" value="PROTEIN-EXPORT MEMBRANE PROTEIN SEC"/>
    <property type="match status" value="1"/>
</dbReference>
<evidence type="ECO:0000256" key="2">
    <source>
        <dbReference type="ARBA" id="ARBA00022448"/>
    </source>
</evidence>
<comment type="subunit">
    <text evidence="9">Forms a complex with SecF. Part of the essential Sec protein translocation apparatus which comprises SecA, SecYEG and auxiliary proteins SecDF. Other proteins may also be involved.</text>
</comment>
<dbReference type="PANTHER" id="PTHR30081:SF1">
    <property type="entry name" value="PROTEIN TRANSLOCASE SUBUNIT SECD"/>
    <property type="match status" value="1"/>
</dbReference>
<evidence type="ECO:0000256" key="5">
    <source>
        <dbReference type="ARBA" id="ARBA00022927"/>
    </source>
</evidence>
<dbReference type="PRINTS" id="PR00702">
    <property type="entry name" value="ACRIFLAVINRP"/>
</dbReference>
<comment type="similarity">
    <text evidence="9">Belongs to the SecD/SecF family. SecD subfamily.</text>
</comment>
<dbReference type="AlphaFoldDB" id="A0A6B1DQC8"/>
<evidence type="ECO:0000313" key="13">
    <source>
        <dbReference type="EMBL" id="MYD89810.1"/>
    </source>
</evidence>
<feature type="domain" description="Protein translocase subunit SecDF P1" evidence="11">
    <location>
        <begin position="77"/>
        <end position="132"/>
    </location>
</feature>
<dbReference type="GO" id="GO:0006605">
    <property type="term" value="P:protein targeting"/>
    <property type="evidence" value="ECO:0007669"/>
    <property type="project" value="UniProtKB-UniRule"/>
</dbReference>
<keyword evidence="7 9" id="KW-0811">Translocation</keyword>
<keyword evidence="2 9" id="KW-0813">Transport</keyword>
<dbReference type="EMBL" id="VXPY01000036">
    <property type="protein sequence ID" value="MYD89810.1"/>
    <property type="molecule type" value="Genomic_DNA"/>
</dbReference>
<evidence type="ECO:0000259" key="12">
    <source>
        <dbReference type="Pfam" id="PF22599"/>
    </source>
</evidence>
<dbReference type="SUPFAM" id="SSF82866">
    <property type="entry name" value="Multidrug efflux transporter AcrB transmembrane domain"/>
    <property type="match status" value="1"/>
</dbReference>
<reference evidence="13" key="1">
    <citation type="submission" date="2019-09" db="EMBL/GenBank/DDBJ databases">
        <title>Characterisation of the sponge microbiome using genome-centric metagenomics.</title>
        <authorList>
            <person name="Engelberts J.P."/>
            <person name="Robbins S.J."/>
            <person name="De Goeij J.M."/>
            <person name="Aranda M."/>
            <person name="Bell S.C."/>
            <person name="Webster N.S."/>
        </authorList>
    </citation>
    <scope>NUCLEOTIDE SEQUENCE</scope>
    <source>
        <strain evidence="13">SB0662_bin_9</strain>
    </source>
</reference>
<dbReference type="GO" id="GO:0065002">
    <property type="term" value="P:intracellular protein transmembrane transport"/>
    <property type="evidence" value="ECO:0007669"/>
    <property type="project" value="UniProtKB-UniRule"/>
</dbReference>
<evidence type="ECO:0000256" key="7">
    <source>
        <dbReference type="ARBA" id="ARBA00023010"/>
    </source>
</evidence>
<evidence type="ECO:0000259" key="10">
    <source>
        <dbReference type="Pfam" id="PF02355"/>
    </source>
</evidence>
<comment type="caution">
    <text evidence="9">Lacks conserved residue(s) required for the propagation of feature annotation.</text>
</comment>
<dbReference type="Gene3D" id="3.30.70.3400">
    <property type="match status" value="1"/>
</dbReference>
<dbReference type="FunFam" id="1.20.1640.10:FF:000004">
    <property type="entry name" value="Protein translocase subunit SecD"/>
    <property type="match status" value="1"/>
</dbReference>
<feature type="transmembrane region" description="Helical" evidence="9">
    <location>
        <begin position="423"/>
        <end position="442"/>
    </location>
</feature>
<evidence type="ECO:0000256" key="8">
    <source>
        <dbReference type="ARBA" id="ARBA00023136"/>
    </source>
</evidence>
<organism evidence="13">
    <name type="scientific">Caldilineaceae bacterium SB0662_bin_9</name>
    <dbReference type="NCBI Taxonomy" id="2605258"/>
    <lineage>
        <taxon>Bacteria</taxon>
        <taxon>Bacillati</taxon>
        <taxon>Chloroflexota</taxon>
        <taxon>Caldilineae</taxon>
        <taxon>Caldilineales</taxon>
        <taxon>Caldilineaceae</taxon>
    </lineage>
</organism>
<feature type="domain" description="Protein export membrane protein SecD/SecF C-terminal" evidence="10">
    <location>
        <begin position="276"/>
        <end position="448"/>
    </location>
</feature>
<gene>
    <name evidence="9 13" type="primary">secD</name>
    <name evidence="13" type="ORF">F4Y08_05645</name>
</gene>
<keyword evidence="4 9" id="KW-0812">Transmembrane</keyword>
<dbReference type="Gene3D" id="3.30.1360.200">
    <property type="match status" value="1"/>
</dbReference>
<proteinExistence type="inferred from homology"/>
<keyword evidence="6 9" id="KW-1133">Transmembrane helix</keyword>
<dbReference type="HAMAP" id="MF_01463_B">
    <property type="entry name" value="SecD_B"/>
    <property type="match status" value="1"/>
</dbReference>
<accession>A0A6B1DQC8</accession>
<dbReference type="NCBIfam" id="TIGR00916">
    <property type="entry name" value="2A0604s01"/>
    <property type="match status" value="1"/>
</dbReference>
<sequence length="467" mass="49838">MRSNPLSLLLTVLLAAAALYVALPLDHLPGLESALGTPEEPRDLRDLVRGLDLQGGTQILLEADLPADTEIPEGSMATARIIVENRVNSLGVTEPAVQGQGTRRIIVELPGIDNPEQAIETLRSTGQLEFIDPGDAQLLSGYIINTTNRPTASADAMTAMAAGVMDPAPVPFPDRVFETAMTGDVLNDAVPGLDDTTGLWQINFELAGDGSDQFFNYTQANVGRPMPIVLDGVVLSAPIINAAIRDIGVISGDFTEEEARSLAIQMRYGALPVPLQVVDVRTIGATLGQESVSRSLIAGQVGLLMVLLFMLVIYRLPGLLACLALVIYVALNVAVFKLVPVTLTLPGIAGFLLSIGMAVDANILIFERLREELRAGRSLRLAIRTGFNRAWPAIRDGNLSTLISCAVLFWFGSNFGASVVKGFALTLAIGVVLSMFTAVLVTRTFLQTFLTLTAGVEDDSRRLLVGH</sequence>
<dbReference type="GO" id="GO:0015450">
    <property type="term" value="F:protein-transporting ATPase activity"/>
    <property type="evidence" value="ECO:0007669"/>
    <property type="project" value="InterPro"/>
</dbReference>
<dbReference type="InterPro" id="IPR048634">
    <property type="entry name" value="SecD_SecF_C"/>
</dbReference>
<protein>
    <recommendedName>
        <fullName evidence="9">Protein translocase subunit SecD</fullName>
    </recommendedName>
</protein>
<feature type="transmembrane region" description="Helical" evidence="9">
    <location>
        <begin position="399"/>
        <end position="417"/>
    </location>
</feature>
<dbReference type="InterPro" id="IPR001036">
    <property type="entry name" value="Acrflvin-R"/>
</dbReference>
<feature type="transmembrane region" description="Helical" evidence="9">
    <location>
        <begin position="319"/>
        <end position="339"/>
    </location>
</feature>
<dbReference type="GO" id="GO:0005886">
    <property type="term" value="C:plasma membrane"/>
    <property type="evidence" value="ECO:0007669"/>
    <property type="project" value="UniProtKB-SubCell"/>
</dbReference>
<dbReference type="Pfam" id="PF22599">
    <property type="entry name" value="SecDF_P1_head"/>
    <property type="match status" value="1"/>
</dbReference>
<dbReference type="InterPro" id="IPR048631">
    <property type="entry name" value="SecD_1st"/>
</dbReference>
<dbReference type="Pfam" id="PF21760">
    <property type="entry name" value="SecD_1st"/>
    <property type="match status" value="1"/>
</dbReference>
<comment type="function">
    <text evidence="9">Part of the Sec protein translocase complex. Interacts with the SecYEG preprotein conducting channel. SecDF uses the proton motive force (PMF) to complete protein translocation after the ATP-dependent function of SecA.</text>
</comment>
<dbReference type="InterPro" id="IPR054384">
    <property type="entry name" value="SecDF_P1_head"/>
</dbReference>
<dbReference type="InterPro" id="IPR005791">
    <property type="entry name" value="SecD"/>
</dbReference>
<dbReference type="NCBIfam" id="TIGR01129">
    <property type="entry name" value="secD"/>
    <property type="match status" value="1"/>
</dbReference>
<dbReference type="GO" id="GO:0043952">
    <property type="term" value="P:protein transport by the Sec complex"/>
    <property type="evidence" value="ECO:0007669"/>
    <property type="project" value="UniProtKB-UniRule"/>
</dbReference>
<dbReference type="Gene3D" id="1.20.1640.10">
    <property type="entry name" value="Multidrug efflux transporter AcrB transmembrane domain"/>
    <property type="match status" value="1"/>
</dbReference>
<feature type="domain" description="SecDF P1 head subdomain" evidence="12">
    <location>
        <begin position="179"/>
        <end position="273"/>
    </location>
</feature>
<dbReference type="InterPro" id="IPR022813">
    <property type="entry name" value="SecD/SecF_arch_bac"/>
</dbReference>
<evidence type="ECO:0000256" key="9">
    <source>
        <dbReference type="HAMAP-Rule" id="MF_01463"/>
    </source>
</evidence>